<evidence type="ECO:0000256" key="4">
    <source>
        <dbReference type="ARBA" id="ARBA00022475"/>
    </source>
</evidence>
<sequence>MKKLEEITKQFGHLLQGLLILAMAILGIILIFALFRELVPLVQEVISGSITSSNNKILDEVIVFFLLFEFTAMTISALMHHGHTSINFLLGLGVTALTRNLLTAHGNIEDILINSVSILLLAISMVVYNKHFKDDI</sequence>
<keyword evidence="6 8" id="KW-1133">Transmembrane helix</keyword>
<organism evidence="9 10">
    <name type="scientific">Lactobacillus hamsteri DSM 5661 = JCM 6256</name>
    <dbReference type="NCBI Taxonomy" id="1423754"/>
    <lineage>
        <taxon>Bacteria</taxon>
        <taxon>Bacillati</taxon>
        <taxon>Bacillota</taxon>
        <taxon>Bacilli</taxon>
        <taxon>Lactobacillales</taxon>
        <taxon>Lactobacillaceae</taxon>
        <taxon>Lactobacillus</taxon>
    </lineage>
</organism>
<feature type="transmembrane region" description="Helical" evidence="8">
    <location>
        <begin position="12"/>
        <end position="35"/>
    </location>
</feature>
<proteinExistence type="inferred from homology"/>
<evidence type="ECO:0000313" key="10">
    <source>
        <dbReference type="Proteomes" id="UP000051223"/>
    </source>
</evidence>
<comment type="similarity">
    <text evidence="2">Belongs to the PsiE family.</text>
</comment>
<dbReference type="PIRSF" id="PIRSF029598">
    <property type="entry name" value="PsiE"/>
    <property type="match status" value="1"/>
</dbReference>
<dbReference type="GO" id="GO:0005886">
    <property type="term" value="C:plasma membrane"/>
    <property type="evidence" value="ECO:0007669"/>
    <property type="project" value="UniProtKB-SubCell"/>
</dbReference>
<dbReference type="AlphaFoldDB" id="A0A0R1YKN8"/>
<dbReference type="eggNOG" id="COG3223">
    <property type="taxonomic scope" value="Bacteria"/>
</dbReference>
<evidence type="ECO:0000256" key="7">
    <source>
        <dbReference type="ARBA" id="ARBA00023136"/>
    </source>
</evidence>
<evidence type="ECO:0000256" key="2">
    <source>
        <dbReference type="ARBA" id="ARBA00005632"/>
    </source>
</evidence>
<dbReference type="EMBL" id="AZGI01000025">
    <property type="protein sequence ID" value="KRM40246.1"/>
    <property type="molecule type" value="Genomic_DNA"/>
</dbReference>
<dbReference type="InterPro" id="IPR020948">
    <property type="entry name" value="P_starv_induced_PsiE-like"/>
</dbReference>
<keyword evidence="4" id="KW-1003">Cell membrane</keyword>
<evidence type="ECO:0000256" key="8">
    <source>
        <dbReference type="SAM" id="Phobius"/>
    </source>
</evidence>
<dbReference type="NCBIfam" id="NF002763">
    <property type="entry name" value="PRK02833.1-1"/>
    <property type="match status" value="1"/>
</dbReference>
<feature type="transmembrane region" description="Helical" evidence="8">
    <location>
        <begin position="61"/>
        <end position="79"/>
    </location>
</feature>
<keyword evidence="5 8" id="KW-0812">Transmembrane</keyword>
<protein>
    <recommendedName>
        <fullName evidence="3">Protein PsiE</fullName>
    </recommendedName>
</protein>
<dbReference type="Proteomes" id="UP000051223">
    <property type="component" value="Unassembled WGS sequence"/>
</dbReference>
<dbReference type="OrthoDB" id="9792470at2"/>
<evidence type="ECO:0000256" key="3">
    <source>
        <dbReference type="ARBA" id="ARBA00021903"/>
    </source>
</evidence>
<dbReference type="PANTHER" id="PTHR37819">
    <property type="entry name" value="PROTEIN PSIE"/>
    <property type="match status" value="1"/>
</dbReference>
<dbReference type="RefSeq" id="WP_025079843.1">
    <property type="nucleotide sequence ID" value="NZ_AZGI01000025.1"/>
</dbReference>
<accession>A0A0R1YKN8</accession>
<evidence type="ECO:0000256" key="1">
    <source>
        <dbReference type="ARBA" id="ARBA00004429"/>
    </source>
</evidence>
<reference evidence="9 10" key="1">
    <citation type="journal article" date="2015" name="Genome Announc.">
        <title>Expanding the biotechnology potential of lactobacilli through comparative genomics of 213 strains and associated genera.</title>
        <authorList>
            <person name="Sun Z."/>
            <person name="Harris H.M."/>
            <person name="McCann A."/>
            <person name="Guo C."/>
            <person name="Argimon S."/>
            <person name="Zhang W."/>
            <person name="Yang X."/>
            <person name="Jeffery I.B."/>
            <person name="Cooney J.C."/>
            <person name="Kagawa T.F."/>
            <person name="Liu W."/>
            <person name="Song Y."/>
            <person name="Salvetti E."/>
            <person name="Wrobel A."/>
            <person name="Rasinkangas P."/>
            <person name="Parkhill J."/>
            <person name="Rea M.C."/>
            <person name="O'Sullivan O."/>
            <person name="Ritari J."/>
            <person name="Douillard F.P."/>
            <person name="Paul Ross R."/>
            <person name="Yang R."/>
            <person name="Briner A.E."/>
            <person name="Felis G.E."/>
            <person name="de Vos W.M."/>
            <person name="Barrangou R."/>
            <person name="Klaenhammer T.R."/>
            <person name="Caufield P.W."/>
            <person name="Cui Y."/>
            <person name="Zhang H."/>
            <person name="O'Toole P.W."/>
        </authorList>
    </citation>
    <scope>NUCLEOTIDE SEQUENCE [LARGE SCALE GENOMIC DNA]</scope>
    <source>
        <strain evidence="9 10">DSM 5661</strain>
    </source>
</reference>
<keyword evidence="7 8" id="KW-0472">Membrane</keyword>
<evidence type="ECO:0000256" key="6">
    <source>
        <dbReference type="ARBA" id="ARBA00022989"/>
    </source>
</evidence>
<dbReference type="STRING" id="1423754.FC39_GL000717"/>
<keyword evidence="10" id="KW-1185">Reference proteome</keyword>
<gene>
    <name evidence="9" type="ORF">FC39_GL000717</name>
</gene>
<comment type="subcellular location">
    <subcellularLocation>
        <location evidence="1">Cell inner membrane</location>
        <topology evidence="1">Multi-pass membrane protein</topology>
    </subcellularLocation>
</comment>
<dbReference type="GO" id="GO:0016036">
    <property type="term" value="P:cellular response to phosphate starvation"/>
    <property type="evidence" value="ECO:0007669"/>
    <property type="project" value="InterPro"/>
</dbReference>
<comment type="caution">
    <text evidence="9">The sequence shown here is derived from an EMBL/GenBank/DDBJ whole genome shotgun (WGS) entry which is preliminary data.</text>
</comment>
<dbReference type="PANTHER" id="PTHR37819:SF1">
    <property type="entry name" value="PROTEIN PSIE"/>
    <property type="match status" value="1"/>
</dbReference>
<evidence type="ECO:0000256" key="5">
    <source>
        <dbReference type="ARBA" id="ARBA00022692"/>
    </source>
</evidence>
<name>A0A0R1YKN8_9LACO</name>
<dbReference type="PATRIC" id="fig|1423754.3.peg.739"/>
<feature type="transmembrane region" description="Helical" evidence="8">
    <location>
        <begin position="111"/>
        <end position="128"/>
    </location>
</feature>
<evidence type="ECO:0000313" key="9">
    <source>
        <dbReference type="EMBL" id="KRM40246.1"/>
    </source>
</evidence>
<dbReference type="Pfam" id="PF06146">
    <property type="entry name" value="PsiE"/>
    <property type="match status" value="1"/>
</dbReference>
<dbReference type="InterPro" id="IPR009315">
    <property type="entry name" value="P_starv_induced_PsiE"/>
</dbReference>